<evidence type="ECO:0000313" key="2">
    <source>
        <dbReference type="EMBL" id="MDT0319403.1"/>
    </source>
</evidence>
<dbReference type="EMBL" id="JAVREM010000013">
    <property type="protein sequence ID" value="MDT0319403.1"/>
    <property type="molecule type" value="Genomic_DNA"/>
</dbReference>
<comment type="caution">
    <text evidence="2">The sequence shown here is derived from an EMBL/GenBank/DDBJ whole genome shotgun (WGS) entry which is preliminary data.</text>
</comment>
<accession>A0ABU2LP96</accession>
<evidence type="ECO:0000256" key="1">
    <source>
        <dbReference type="SAM" id="MobiDB-lite"/>
    </source>
</evidence>
<feature type="region of interest" description="Disordered" evidence="1">
    <location>
        <begin position="80"/>
        <end position="100"/>
    </location>
</feature>
<keyword evidence="3" id="KW-1185">Reference proteome</keyword>
<sequence length="100" mass="10814">MVCWPQEDGWFLATEDGGSWARSAGGVSWRHGPRDLVREAADAVEWGRENGSPPLFGFGVTVTRDRQEVWLGQPGTSIRCVPTTDSRRSASAEGEPGVAV</sequence>
<proteinExistence type="predicted"/>
<reference evidence="3" key="1">
    <citation type="submission" date="2023-07" db="EMBL/GenBank/DDBJ databases">
        <title>30 novel species of actinomycetes from the DSMZ collection.</title>
        <authorList>
            <person name="Nouioui I."/>
        </authorList>
    </citation>
    <scope>NUCLEOTIDE SEQUENCE [LARGE SCALE GENOMIC DNA]</scope>
    <source>
        <strain evidence="3">DSM 44918</strain>
    </source>
</reference>
<dbReference type="Proteomes" id="UP001183420">
    <property type="component" value="Unassembled WGS sequence"/>
</dbReference>
<protein>
    <submittedName>
        <fullName evidence="2">Uncharacterized protein</fullName>
    </submittedName>
</protein>
<gene>
    <name evidence="2" type="ORF">RNC47_13750</name>
</gene>
<evidence type="ECO:0000313" key="3">
    <source>
        <dbReference type="Proteomes" id="UP001183420"/>
    </source>
</evidence>
<name>A0ABU2LP96_9ACTN</name>
<organism evidence="2 3">
    <name type="scientific">Streptomyces millisiae</name>
    <dbReference type="NCBI Taxonomy" id="3075542"/>
    <lineage>
        <taxon>Bacteria</taxon>
        <taxon>Bacillati</taxon>
        <taxon>Actinomycetota</taxon>
        <taxon>Actinomycetes</taxon>
        <taxon>Kitasatosporales</taxon>
        <taxon>Streptomycetaceae</taxon>
        <taxon>Streptomyces</taxon>
    </lineage>
</organism>
<dbReference type="RefSeq" id="WP_311598665.1">
    <property type="nucleotide sequence ID" value="NZ_JAVREM010000013.1"/>
</dbReference>